<dbReference type="PROSITE" id="PS00086">
    <property type="entry name" value="CYTOCHROME_P450"/>
    <property type="match status" value="1"/>
</dbReference>
<feature type="transmembrane region" description="Helical" evidence="9">
    <location>
        <begin position="12"/>
        <end position="33"/>
    </location>
</feature>
<evidence type="ECO:0000256" key="7">
    <source>
        <dbReference type="PIRSR" id="PIRSR602401-1"/>
    </source>
</evidence>
<evidence type="ECO:0008006" key="12">
    <source>
        <dbReference type="Google" id="ProtNLM"/>
    </source>
</evidence>
<dbReference type="Proteomes" id="UP001341281">
    <property type="component" value="Chromosome 03"/>
</dbReference>
<evidence type="ECO:0000256" key="2">
    <source>
        <dbReference type="ARBA" id="ARBA00022617"/>
    </source>
</evidence>
<evidence type="ECO:0000313" key="10">
    <source>
        <dbReference type="EMBL" id="WVZ64591.1"/>
    </source>
</evidence>
<dbReference type="InterPro" id="IPR036396">
    <property type="entry name" value="Cyt_P450_sf"/>
</dbReference>
<name>A0AAQ3T188_PASNO</name>
<keyword evidence="4 8" id="KW-0560">Oxidoreductase</keyword>
<dbReference type="GO" id="GO:0004497">
    <property type="term" value="F:monooxygenase activity"/>
    <property type="evidence" value="ECO:0007669"/>
    <property type="project" value="UniProtKB-KW"/>
</dbReference>
<organism evidence="10 11">
    <name type="scientific">Paspalum notatum var. saurae</name>
    <dbReference type="NCBI Taxonomy" id="547442"/>
    <lineage>
        <taxon>Eukaryota</taxon>
        <taxon>Viridiplantae</taxon>
        <taxon>Streptophyta</taxon>
        <taxon>Embryophyta</taxon>
        <taxon>Tracheophyta</taxon>
        <taxon>Spermatophyta</taxon>
        <taxon>Magnoliopsida</taxon>
        <taxon>Liliopsida</taxon>
        <taxon>Poales</taxon>
        <taxon>Poaceae</taxon>
        <taxon>PACMAD clade</taxon>
        <taxon>Panicoideae</taxon>
        <taxon>Andropogonodae</taxon>
        <taxon>Paspaleae</taxon>
        <taxon>Paspalinae</taxon>
        <taxon>Paspalum</taxon>
    </lineage>
</organism>
<dbReference type="FunFam" id="1.10.630.10:FF:000043">
    <property type="entry name" value="Cytochrome P450 99A2"/>
    <property type="match status" value="1"/>
</dbReference>
<keyword evidence="3 7" id="KW-0479">Metal-binding</keyword>
<keyword evidence="6 8" id="KW-0503">Monooxygenase</keyword>
<dbReference type="AlphaFoldDB" id="A0AAQ3T188"/>
<dbReference type="PANTHER" id="PTHR47955:SF11">
    <property type="entry name" value="4-HYDROXYPHENYLACETALDEHYDE OXIME MONOOXYGENASE"/>
    <property type="match status" value="1"/>
</dbReference>
<dbReference type="GO" id="GO:0016705">
    <property type="term" value="F:oxidoreductase activity, acting on paired donors, with incorporation or reduction of molecular oxygen"/>
    <property type="evidence" value="ECO:0007669"/>
    <property type="project" value="InterPro"/>
</dbReference>
<dbReference type="Gene3D" id="1.10.630.10">
    <property type="entry name" value="Cytochrome P450"/>
    <property type="match status" value="1"/>
</dbReference>
<keyword evidence="2 7" id="KW-0349">Heme</keyword>
<dbReference type="PRINTS" id="PR00385">
    <property type="entry name" value="P450"/>
</dbReference>
<evidence type="ECO:0000256" key="3">
    <source>
        <dbReference type="ARBA" id="ARBA00022723"/>
    </source>
</evidence>
<gene>
    <name evidence="10" type="ORF">U9M48_014086</name>
</gene>
<dbReference type="GO" id="GO:0005506">
    <property type="term" value="F:iron ion binding"/>
    <property type="evidence" value="ECO:0007669"/>
    <property type="project" value="InterPro"/>
</dbReference>
<evidence type="ECO:0000313" key="11">
    <source>
        <dbReference type="Proteomes" id="UP001341281"/>
    </source>
</evidence>
<evidence type="ECO:0000256" key="5">
    <source>
        <dbReference type="ARBA" id="ARBA00023004"/>
    </source>
</evidence>
<accession>A0AAQ3T188</accession>
<dbReference type="CDD" id="cd11072">
    <property type="entry name" value="CYP71-like"/>
    <property type="match status" value="1"/>
</dbReference>
<comment type="cofactor">
    <cofactor evidence="7">
        <name>heme</name>
        <dbReference type="ChEBI" id="CHEBI:30413"/>
    </cofactor>
</comment>
<reference evidence="10 11" key="1">
    <citation type="submission" date="2024-02" db="EMBL/GenBank/DDBJ databases">
        <title>High-quality chromosome-scale genome assembly of Pensacola bahiagrass (Paspalum notatum Flugge var. saurae).</title>
        <authorList>
            <person name="Vega J.M."/>
            <person name="Podio M."/>
            <person name="Orjuela J."/>
            <person name="Siena L.A."/>
            <person name="Pessino S.C."/>
            <person name="Combes M.C."/>
            <person name="Mariac C."/>
            <person name="Albertini E."/>
            <person name="Pupilli F."/>
            <person name="Ortiz J.P.A."/>
            <person name="Leblanc O."/>
        </authorList>
    </citation>
    <scope>NUCLEOTIDE SEQUENCE [LARGE SCALE GENOMIC DNA]</scope>
    <source>
        <strain evidence="10">R1</strain>
        <tissue evidence="10">Leaf</tissue>
    </source>
</reference>
<dbReference type="EMBL" id="CP144747">
    <property type="protein sequence ID" value="WVZ64591.1"/>
    <property type="molecule type" value="Genomic_DNA"/>
</dbReference>
<keyword evidence="5 7" id="KW-0408">Iron</keyword>
<evidence type="ECO:0000256" key="4">
    <source>
        <dbReference type="ARBA" id="ARBA00023002"/>
    </source>
</evidence>
<keyword evidence="9" id="KW-0472">Membrane</keyword>
<dbReference type="Pfam" id="PF00067">
    <property type="entry name" value="p450"/>
    <property type="match status" value="1"/>
</dbReference>
<proteinExistence type="inferred from homology"/>
<dbReference type="PRINTS" id="PR00463">
    <property type="entry name" value="EP450I"/>
</dbReference>
<evidence type="ECO:0000256" key="1">
    <source>
        <dbReference type="ARBA" id="ARBA00010617"/>
    </source>
</evidence>
<keyword evidence="11" id="KW-1185">Reference proteome</keyword>
<keyword evidence="9" id="KW-0812">Transmembrane</keyword>
<dbReference type="InterPro" id="IPR002401">
    <property type="entry name" value="Cyt_P450_E_grp-I"/>
</dbReference>
<evidence type="ECO:0000256" key="6">
    <source>
        <dbReference type="ARBA" id="ARBA00023033"/>
    </source>
</evidence>
<evidence type="ECO:0000256" key="9">
    <source>
        <dbReference type="SAM" id="Phobius"/>
    </source>
</evidence>
<comment type="similarity">
    <text evidence="1 8">Belongs to the cytochrome P450 family.</text>
</comment>
<feature type="binding site" description="axial binding residue" evidence="7">
    <location>
        <position position="468"/>
    </location>
    <ligand>
        <name>heme</name>
        <dbReference type="ChEBI" id="CHEBI:30413"/>
    </ligand>
    <ligandPart>
        <name>Fe</name>
        <dbReference type="ChEBI" id="CHEBI:18248"/>
    </ligandPart>
</feature>
<evidence type="ECO:0000256" key="8">
    <source>
        <dbReference type="RuleBase" id="RU000461"/>
    </source>
</evidence>
<dbReference type="GO" id="GO:0020037">
    <property type="term" value="F:heme binding"/>
    <property type="evidence" value="ECO:0007669"/>
    <property type="project" value="InterPro"/>
</dbReference>
<protein>
    <recommendedName>
        <fullName evidence="12">Cytochrome P450</fullName>
    </recommendedName>
</protein>
<dbReference type="InterPro" id="IPR001128">
    <property type="entry name" value="Cyt_P450"/>
</dbReference>
<dbReference type="PANTHER" id="PTHR47955">
    <property type="entry name" value="CYTOCHROME P450 FAMILY 71 PROTEIN"/>
    <property type="match status" value="1"/>
</dbReference>
<dbReference type="SUPFAM" id="SSF48264">
    <property type="entry name" value="Cytochrome P450"/>
    <property type="match status" value="1"/>
</dbReference>
<dbReference type="InterPro" id="IPR017972">
    <property type="entry name" value="Cyt_P450_CS"/>
</dbReference>
<sequence length="530" mass="58137">MLTEETPWSSLLQAAVLLVAFLTISLPVLLCNLNASRHSRKGSGGLLLPPSPWRLPLVGNLHQLGRFPHRSLHSLAVAHGPVMRIHLGMVPAIVVSSADAAREVLQVQDHVFASRPSLSIPSILFYGCTDLAFAPHGPYWSRLRKLSVNHLLSPSRVRSCAAAREQEVEVLLRRVASAGGVVRLSELLSDFAKDVAGRIVLGTRAAGDEGWRAKLDALLEEIVPMLGSFHVGDCIPWLSWLSAVDGTDARARRAFQSIDHILDEIVGDAEREVRPPGPGGETHDGAFLHLLLSMMKEREPAGRLLDRDNVKALLVDLFGAGTEAMIVVLEWAMAELLCNKGAMQKLQQEVRRRGAMATDHNSLLLMVTDQDLPGMQYLRAVVKETLRLHTPGPLLLPHNSMQATRLGQGRYHVPSDTMVIVNAWAIARDPGAWESPEDFRPERFAGSTVDFRGQHFELIPFGSGRRMCPGMNLGVSTVELALANLVGRFDWELPVEDDKEKIDMQEAPGFVVRKKAPLRAVAVMPSGGIY</sequence>
<keyword evidence="9" id="KW-1133">Transmembrane helix</keyword>